<dbReference type="InterPro" id="IPR003439">
    <property type="entry name" value="ABC_transporter-like_ATP-bd"/>
</dbReference>
<evidence type="ECO:0000256" key="1">
    <source>
        <dbReference type="ARBA" id="ARBA00022448"/>
    </source>
</evidence>
<dbReference type="PANTHER" id="PTHR43423:SF1">
    <property type="entry name" value="ABC TRANSPORTER I FAMILY MEMBER 17"/>
    <property type="match status" value="1"/>
</dbReference>
<dbReference type="InterPro" id="IPR027417">
    <property type="entry name" value="P-loop_NTPase"/>
</dbReference>
<evidence type="ECO:0000256" key="2">
    <source>
        <dbReference type="ARBA" id="ARBA00022741"/>
    </source>
</evidence>
<dbReference type="EMBL" id="LJUO01000005">
    <property type="protein sequence ID" value="KPK73645.1"/>
    <property type="molecule type" value="Genomic_DNA"/>
</dbReference>
<dbReference type="SMART" id="SM00382">
    <property type="entry name" value="AAA"/>
    <property type="match status" value="1"/>
</dbReference>
<dbReference type="SUPFAM" id="SSF52540">
    <property type="entry name" value="P-loop containing nucleoside triphosphate hydrolases"/>
    <property type="match status" value="1"/>
</dbReference>
<reference evidence="5 6" key="1">
    <citation type="journal article" date="2015" name="Microbiome">
        <title>Genomic resolution of linkages in carbon, nitrogen, and sulfur cycling among widespread estuary sediment bacteria.</title>
        <authorList>
            <person name="Baker B.J."/>
            <person name="Lazar C.S."/>
            <person name="Teske A.P."/>
            <person name="Dick G.J."/>
        </authorList>
    </citation>
    <scope>NUCLEOTIDE SEQUENCE [LARGE SCALE GENOMIC DNA]</scope>
    <source>
        <strain evidence="5">SM23_60</strain>
    </source>
</reference>
<dbReference type="InterPro" id="IPR017871">
    <property type="entry name" value="ABC_transporter-like_CS"/>
</dbReference>
<comment type="caution">
    <text evidence="5">The sequence shown here is derived from an EMBL/GenBank/DDBJ whole genome shotgun (WGS) entry which is preliminary data.</text>
</comment>
<sequence length="247" mass="27652">MDKIQIDNVNLYYDGYQALKNVTMNVKKNEILGVIGPANSGKSSLLRAINRLYEIDYARMTGMITLDGENIHKLSLNDLRRRVGLIFATPVVLPGTIYKNIGYGPKLHNKISTETLDDLVVKALKAGNLWDEVKDRLKDSAATLSGGQQQRLCIARTLAMEPEVIMMDEPCSGLDPISTAKIEATMLDLKEQYTFILVTNNTKQAARVADRTAFFYAGELIEIDKTEKIFTHPRCSQTDDYIRGKFG</sequence>
<dbReference type="Gene3D" id="3.40.50.300">
    <property type="entry name" value="P-loop containing nucleotide triphosphate hydrolases"/>
    <property type="match status" value="1"/>
</dbReference>
<evidence type="ECO:0000256" key="3">
    <source>
        <dbReference type="ARBA" id="ARBA00022840"/>
    </source>
</evidence>
<dbReference type="GO" id="GO:0016887">
    <property type="term" value="F:ATP hydrolysis activity"/>
    <property type="evidence" value="ECO:0007669"/>
    <property type="project" value="InterPro"/>
</dbReference>
<evidence type="ECO:0000313" key="6">
    <source>
        <dbReference type="Proteomes" id="UP000051096"/>
    </source>
</evidence>
<dbReference type="InterPro" id="IPR005670">
    <property type="entry name" value="PstB-like"/>
</dbReference>
<keyword evidence="1" id="KW-0813">Transport</keyword>
<dbReference type="PANTHER" id="PTHR43423">
    <property type="entry name" value="ABC TRANSPORTER I FAMILY MEMBER 17"/>
    <property type="match status" value="1"/>
</dbReference>
<dbReference type="Pfam" id="PF00005">
    <property type="entry name" value="ABC_tran"/>
    <property type="match status" value="1"/>
</dbReference>
<accession>A0A0S8GP77</accession>
<name>A0A0S8GP77_UNCW3</name>
<gene>
    <name evidence="5" type="primary">pstB</name>
    <name evidence="5" type="ORF">AMJ87_01115</name>
</gene>
<evidence type="ECO:0000313" key="5">
    <source>
        <dbReference type="EMBL" id="KPK73645.1"/>
    </source>
</evidence>
<organism evidence="5 6">
    <name type="scientific">candidate division WOR_3 bacterium SM23_60</name>
    <dbReference type="NCBI Taxonomy" id="1703780"/>
    <lineage>
        <taxon>Bacteria</taxon>
        <taxon>Bacteria division WOR-3</taxon>
    </lineage>
</organism>
<dbReference type="AlphaFoldDB" id="A0A0S8GP77"/>
<dbReference type="CDD" id="cd03260">
    <property type="entry name" value="ABC_PstB_phosphate_transporter"/>
    <property type="match status" value="1"/>
</dbReference>
<dbReference type="InterPro" id="IPR003593">
    <property type="entry name" value="AAA+_ATPase"/>
</dbReference>
<proteinExistence type="predicted"/>
<dbReference type="PROSITE" id="PS00211">
    <property type="entry name" value="ABC_TRANSPORTER_1"/>
    <property type="match status" value="1"/>
</dbReference>
<dbReference type="PROSITE" id="PS50893">
    <property type="entry name" value="ABC_TRANSPORTER_2"/>
    <property type="match status" value="1"/>
</dbReference>
<protein>
    <submittedName>
        <fullName evidence="5">Phosphate ABC transporter ATP-binding protein</fullName>
    </submittedName>
</protein>
<feature type="domain" description="ABC transporter" evidence="4">
    <location>
        <begin position="4"/>
        <end position="242"/>
    </location>
</feature>
<dbReference type="Proteomes" id="UP000051096">
    <property type="component" value="Unassembled WGS sequence"/>
</dbReference>
<dbReference type="GO" id="GO:0005524">
    <property type="term" value="F:ATP binding"/>
    <property type="evidence" value="ECO:0007669"/>
    <property type="project" value="UniProtKB-KW"/>
</dbReference>
<keyword evidence="3 5" id="KW-0067">ATP-binding</keyword>
<dbReference type="GO" id="GO:0035435">
    <property type="term" value="P:phosphate ion transmembrane transport"/>
    <property type="evidence" value="ECO:0007669"/>
    <property type="project" value="InterPro"/>
</dbReference>
<evidence type="ECO:0000259" key="4">
    <source>
        <dbReference type="PROSITE" id="PS50893"/>
    </source>
</evidence>
<dbReference type="PATRIC" id="fig|1703780.3.peg.71"/>
<dbReference type="GO" id="GO:0005315">
    <property type="term" value="F:phosphate transmembrane transporter activity"/>
    <property type="evidence" value="ECO:0007669"/>
    <property type="project" value="InterPro"/>
</dbReference>
<keyword evidence="2" id="KW-0547">Nucleotide-binding</keyword>
<dbReference type="GO" id="GO:0016020">
    <property type="term" value="C:membrane"/>
    <property type="evidence" value="ECO:0007669"/>
    <property type="project" value="InterPro"/>
</dbReference>